<name>A0A218Z933_9HELO</name>
<evidence type="ECO:0000313" key="3">
    <source>
        <dbReference type="Proteomes" id="UP000242519"/>
    </source>
</evidence>
<comment type="caution">
    <text evidence="2">The sequence shown here is derived from an EMBL/GenBank/DDBJ whole genome shotgun (WGS) entry which is preliminary data.</text>
</comment>
<dbReference type="InParanoid" id="A0A218Z933"/>
<evidence type="ECO:0000256" key="1">
    <source>
        <dbReference type="SAM" id="Coils"/>
    </source>
</evidence>
<feature type="coiled-coil region" evidence="1">
    <location>
        <begin position="37"/>
        <end position="71"/>
    </location>
</feature>
<evidence type="ECO:0000313" key="2">
    <source>
        <dbReference type="EMBL" id="OWP04204.1"/>
    </source>
</evidence>
<protein>
    <submittedName>
        <fullName evidence="2">Uncharacterized protein</fullName>
    </submittedName>
</protein>
<keyword evidence="1" id="KW-0175">Coiled coil</keyword>
<dbReference type="EMBL" id="MZNU01000120">
    <property type="protein sequence ID" value="OWP04204.1"/>
    <property type="molecule type" value="Genomic_DNA"/>
</dbReference>
<keyword evidence="3" id="KW-1185">Reference proteome</keyword>
<proteinExistence type="predicted"/>
<dbReference type="Proteomes" id="UP000242519">
    <property type="component" value="Unassembled WGS sequence"/>
</dbReference>
<organism evidence="2 3">
    <name type="scientific">Diplocarpon coronariae</name>
    <dbReference type="NCBI Taxonomy" id="2795749"/>
    <lineage>
        <taxon>Eukaryota</taxon>
        <taxon>Fungi</taxon>
        <taxon>Dikarya</taxon>
        <taxon>Ascomycota</taxon>
        <taxon>Pezizomycotina</taxon>
        <taxon>Leotiomycetes</taxon>
        <taxon>Helotiales</taxon>
        <taxon>Drepanopezizaceae</taxon>
        <taxon>Diplocarpon</taxon>
    </lineage>
</organism>
<accession>A0A218Z933</accession>
<reference evidence="2 3" key="1">
    <citation type="submission" date="2017-04" db="EMBL/GenBank/DDBJ databases">
        <title>Draft genome sequence of Marssonina coronaria NL1: causal agent of apple blotch.</title>
        <authorList>
            <person name="Cheng Q."/>
        </authorList>
    </citation>
    <scope>NUCLEOTIDE SEQUENCE [LARGE SCALE GENOMIC DNA]</scope>
    <source>
        <strain evidence="2 3">NL1</strain>
    </source>
</reference>
<gene>
    <name evidence="2" type="ORF">B2J93_2943</name>
</gene>
<sequence length="189" mass="21726">MAENSTPEQREQACQALTCTLKSMIENPASALGLMYFQEREEKIKLQDQELKQQEREIKALKANLAKESWNSICSEFTEVLKMMSIDTSVETSRVEIKKLQRATARCITRHANFDELIINTFPLDDRVKNHWLCLKRVATVPLEDMASWQCSEQCGDECVLVFYKETMVEQGGPIQVFQVRFKHAGTSD</sequence>
<dbReference type="AlphaFoldDB" id="A0A218Z933"/>